<dbReference type="SUPFAM" id="SSF56281">
    <property type="entry name" value="Metallo-hydrolase/oxidoreductase"/>
    <property type="match status" value="1"/>
</dbReference>
<evidence type="ECO:0000313" key="2">
    <source>
        <dbReference type="EMBL" id="GAA4021005.1"/>
    </source>
</evidence>
<dbReference type="PANTHER" id="PTHR42951:SF17">
    <property type="entry name" value="METALLO-BETA-LACTAMASE DOMAIN-CONTAINING PROTEIN"/>
    <property type="match status" value="1"/>
</dbReference>
<dbReference type="Gene3D" id="3.60.15.10">
    <property type="entry name" value="Ribonuclease Z/Hydroxyacylglutathione hydrolase-like"/>
    <property type="match status" value="1"/>
</dbReference>
<dbReference type="InterPro" id="IPR036866">
    <property type="entry name" value="RibonucZ/Hydroxyglut_hydro"/>
</dbReference>
<name>A0ABP7T6L7_9SPHN</name>
<evidence type="ECO:0000259" key="1">
    <source>
        <dbReference type="SMART" id="SM00849"/>
    </source>
</evidence>
<comment type="caution">
    <text evidence="2">The sequence shown here is derived from an EMBL/GenBank/DDBJ whole genome shotgun (WGS) entry which is preliminary data.</text>
</comment>
<dbReference type="Pfam" id="PF00753">
    <property type="entry name" value="Lactamase_B"/>
    <property type="match status" value="1"/>
</dbReference>
<dbReference type="EMBL" id="BAABBQ010000001">
    <property type="protein sequence ID" value="GAA4021005.1"/>
    <property type="molecule type" value="Genomic_DNA"/>
</dbReference>
<sequence>MLQLKDFRVKWRWVFASFLAIGLVTAHQFWKAASYDGGQQAVAPFRIAGNLYYVGANDVTAFLITGPQGHVLIDGGYPGTARLIIASIKKLGFRIEDVRLLLNSHGHFDHAGGLAELKRASGAQLWVSEGDADAVESGGAADQSSGPLRFLAASGLLAFPGAKVDRRIADGAIASVGPVKLTAHITPGHTRGCTSWSFPVRDAGRDLLAVNICSLSPSPFEPIGRRGDYPGVKQAFGQSLGRLKALQADIYLTPHARDFGRWRKLQERQAGTDPAKPFIDPEGYQAALAKAETKFARYLNEQLN</sequence>
<gene>
    <name evidence="2" type="primary">blaCAU_2</name>
    <name evidence="2" type="ORF">GCM10022280_21930</name>
</gene>
<dbReference type="InterPro" id="IPR050855">
    <property type="entry name" value="NDM-1-like"/>
</dbReference>
<accession>A0ABP7T6L7</accession>
<dbReference type="Proteomes" id="UP001500235">
    <property type="component" value="Unassembled WGS sequence"/>
</dbReference>
<reference evidence="3" key="1">
    <citation type="journal article" date="2019" name="Int. J. Syst. Evol. Microbiol.">
        <title>The Global Catalogue of Microorganisms (GCM) 10K type strain sequencing project: providing services to taxonomists for standard genome sequencing and annotation.</title>
        <authorList>
            <consortium name="The Broad Institute Genomics Platform"/>
            <consortium name="The Broad Institute Genome Sequencing Center for Infectious Disease"/>
            <person name="Wu L."/>
            <person name="Ma J."/>
        </authorList>
    </citation>
    <scope>NUCLEOTIDE SEQUENCE [LARGE SCALE GENOMIC DNA]</scope>
    <source>
        <strain evidence="3">JCM 17563</strain>
    </source>
</reference>
<dbReference type="SMART" id="SM00849">
    <property type="entry name" value="Lactamase_B"/>
    <property type="match status" value="1"/>
</dbReference>
<feature type="domain" description="Metallo-beta-lactamase" evidence="1">
    <location>
        <begin position="58"/>
        <end position="255"/>
    </location>
</feature>
<keyword evidence="3" id="KW-1185">Reference proteome</keyword>
<dbReference type="NCBIfam" id="NF033105">
    <property type="entry name" value="bla_subclass_B3"/>
    <property type="match status" value="1"/>
</dbReference>
<organism evidence="2 3">
    <name type="scientific">Sphingomonas swuensis</name>
    <dbReference type="NCBI Taxonomy" id="977800"/>
    <lineage>
        <taxon>Bacteria</taxon>
        <taxon>Pseudomonadati</taxon>
        <taxon>Pseudomonadota</taxon>
        <taxon>Alphaproteobacteria</taxon>
        <taxon>Sphingomonadales</taxon>
        <taxon>Sphingomonadaceae</taxon>
        <taxon>Sphingomonas</taxon>
    </lineage>
</organism>
<protein>
    <submittedName>
        <fullName evidence="2">CAU/MBL1b family subclass B3 metallo-beta-lactamase</fullName>
    </submittedName>
</protein>
<dbReference type="PANTHER" id="PTHR42951">
    <property type="entry name" value="METALLO-BETA-LACTAMASE DOMAIN-CONTAINING"/>
    <property type="match status" value="1"/>
</dbReference>
<dbReference type="InterPro" id="IPR001279">
    <property type="entry name" value="Metallo-B-lactamas"/>
</dbReference>
<dbReference type="NCBIfam" id="NF012229">
    <property type="entry name" value="bla_class_B_core"/>
    <property type="match status" value="1"/>
</dbReference>
<evidence type="ECO:0000313" key="3">
    <source>
        <dbReference type="Proteomes" id="UP001500235"/>
    </source>
</evidence>
<dbReference type="RefSeq" id="WP_344707424.1">
    <property type="nucleotide sequence ID" value="NZ_BAABBQ010000001.1"/>
</dbReference>
<proteinExistence type="predicted"/>